<gene>
    <name evidence="1" type="ORF">LXM24_17720</name>
</gene>
<dbReference type="GO" id="GO:0016787">
    <property type="term" value="F:hydrolase activity"/>
    <property type="evidence" value="ECO:0007669"/>
    <property type="project" value="UniProtKB-KW"/>
</dbReference>
<dbReference type="EMBL" id="JAJTTA010000002">
    <property type="protein sequence ID" value="MCF0041950.1"/>
    <property type="molecule type" value="Genomic_DNA"/>
</dbReference>
<dbReference type="InterPro" id="IPR029058">
    <property type="entry name" value="AB_hydrolase_fold"/>
</dbReference>
<keyword evidence="2" id="KW-1185">Reference proteome</keyword>
<dbReference type="Gene3D" id="3.40.50.1820">
    <property type="entry name" value="alpha/beta hydrolase"/>
    <property type="match status" value="1"/>
</dbReference>
<reference evidence="1" key="1">
    <citation type="submission" date="2021-12" db="EMBL/GenBank/DDBJ databases">
        <title>Novel species in genus Dyadobacter.</title>
        <authorList>
            <person name="Ma C."/>
        </authorList>
    </citation>
    <scope>NUCLEOTIDE SEQUENCE</scope>
    <source>
        <strain evidence="1">CY399</strain>
    </source>
</reference>
<comment type="caution">
    <text evidence="1">The sequence shown here is derived from an EMBL/GenBank/DDBJ whole genome shotgun (WGS) entry which is preliminary data.</text>
</comment>
<proteinExistence type="predicted"/>
<dbReference type="AlphaFoldDB" id="A0A9X1PCD5"/>
<dbReference type="SUPFAM" id="SSF53474">
    <property type="entry name" value="alpha/beta-Hydrolases"/>
    <property type="match status" value="1"/>
</dbReference>
<dbReference type="RefSeq" id="WP_234614750.1">
    <property type="nucleotide sequence ID" value="NZ_CP098806.1"/>
</dbReference>
<sequence>MQKQITFFHGGGSLEDYMADEKLVASLKKELGTGYSVHYPFLPNDGSPDLGRREQIGREISAGEDGVNLVAHSLGASMLLACLSETENAKKIGGIFLLATPFWQGEEDWVNAFKLKPDFARNINQNIPLYFYHCVDDEEVPFSQMRNYKEQLPWATFRELPRGGHQFDNDLTILASDIKSM</sequence>
<accession>A0A9X1PCD5</accession>
<protein>
    <submittedName>
        <fullName evidence="1">Alpha/beta hydrolase</fullName>
    </submittedName>
</protein>
<dbReference type="InterPro" id="IPR010662">
    <property type="entry name" value="RBBP9/YdeN"/>
</dbReference>
<organism evidence="1 2">
    <name type="scientific">Dyadobacter fanqingshengii</name>
    <dbReference type="NCBI Taxonomy" id="2906443"/>
    <lineage>
        <taxon>Bacteria</taxon>
        <taxon>Pseudomonadati</taxon>
        <taxon>Bacteroidota</taxon>
        <taxon>Cytophagia</taxon>
        <taxon>Cytophagales</taxon>
        <taxon>Spirosomataceae</taxon>
        <taxon>Dyadobacter</taxon>
    </lineage>
</organism>
<dbReference type="Proteomes" id="UP001139700">
    <property type="component" value="Unassembled WGS sequence"/>
</dbReference>
<evidence type="ECO:0000313" key="1">
    <source>
        <dbReference type="EMBL" id="MCF0041950.1"/>
    </source>
</evidence>
<keyword evidence="1" id="KW-0378">Hydrolase</keyword>
<dbReference type="Pfam" id="PF06821">
    <property type="entry name" value="Ser_hydrolase"/>
    <property type="match status" value="1"/>
</dbReference>
<evidence type="ECO:0000313" key="2">
    <source>
        <dbReference type="Proteomes" id="UP001139700"/>
    </source>
</evidence>
<name>A0A9X1PCD5_9BACT</name>